<organism evidence="3 4">
    <name type="scientific">Idiomarina xiamenensis 10-D-4</name>
    <dbReference type="NCBI Taxonomy" id="740709"/>
    <lineage>
        <taxon>Bacteria</taxon>
        <taxon>Pseudomonadati</taxon>
        <taxon>Pseudomonadota</taxon>
        <taxon>Gammaproteobacteria</taxon>
        <taxon>Alteromonadales</taxon>
        <taxon>Idiomarinaceae</taxon>
        <taxon>Idiomarina</taxon>
    </lineage>
</organism>
<evidence type="ECO:0000313" key="4">
    <source>
        <dbReference type="Proteomes" id="UP000014115"/>
    </source>
</evidence>
<comment type="caution">
    <text evidence="3">The sequence shown here is derived from an EMBL/GenBank/DDBJ whole genome shotgun (WGS) entry which is preliminary data.</text>
</comment>
<accession>K2JPH4</accession>
<evidence type="ECO:0000313" key="3">
    <source>
        <dbReference type="EMBL" id="EKE85411.1"/>
    </source>
</evidence>
<keyword evidence="2" id="KW-0472">Membrane</keyword>
<dbReference type="InterPro" id="IPR007813">
    <property type="entry name" value="PilN"/>
</dbReference>
<keyword evidence="4" id="KW-1185">Reference proteome</keyword>
<dbReference type="eggNOG" id="COG3166">
    <property type="taxonomic scope" value="Bacteria"/>
</dbReference>
<protein>
    <submittedName>
        <fullName evidence="3">Type II secretory pathway component</fullName>
    </submittedName>
</protein>
<keyword evidence="2" id="KW-0812">Transmembrane</keyword>
<dbReference type="Pfam" id="PF05137">
    <property type="entry name" value="PilN"/>
    <property type="match status" value="1"/>
</dbReference>
<evidence type="ECO:0000256" key="2">
    <source>
        <dbReference type="SAM" id="Phobius"/>
    </source>
</evidence>
<feature type="transmembrane region" description="Helical" evidence="2">
    <location>
        <begin position="20"/>
        <end position="42"/>
    </location>
</feature>
<keyword evidence="1" id="KW-0175">Coiled coil</keyword>
<dbReference type="AlphaFoldDB" id="K2JPH4"/>
<evidence type="ECO:0000256" key="1">
    <source>
        <dbReference type="SAM" id="Coils"/>
    </source>
</evidence>
<dbReference type="OrthoDB" id="6876592at2"/>
<reference evidence="3 4" key="1">
    <citation type="journal article" date="2012" name="J. Bacteriol.">
        <title>Genome Sequence of Idiomarina xiamenensis Type Strain 10-D-4.</title>
        <authorList>
            <person name="Lai Q."/>
            <person name="Wang L."/>
            <person name="Wang W."/>
            <person name="Shao Z."/>
        </authorList>
    </citation>
    <scope>NUCLEOTIDE SEQUENCE [LARGE SCALE GENOMIC DNA]</scope>
    <source>
        <strain evidence="3 4">10-D-4</strain>
    </source>
</reference>
<dbReference type="Proteomes" id="UP000014115">
    <property type="component" value="Unassembled WGS sequence"/>
</dbReference>
<feature type="coiled-coil region" evidence="1">
    <location>
        <begin position="46"/>
        <end position="107"/>
    </location>
</feature>
<dbReference type="EMBL" id="AMRG01000003">
    <property type="protein sequence ID" value="EKE85411.1"/>
    <property type="molecule type" value="Genomic_DNA"/>
</dbReference>
<dbReference type="PATRIC" id="fig|740709.3.peg.738"/>
<gene>
    <name evidence="3" type="ORF">A10D4_03665</name>
</gene>
<sequence length="201" mass="22565">MKLWVNLYQADLKPVVQRLTLTRVLLAAAAILLLGIVINTALSQWLAHTQAQVTELQQQLKRQTQQQAELQQQLAQHTGDAELLAAVADLQTRLQHKQQLLTQVQQLPQQQQLALAQLLTDLANLPRQPLWLTDIQVSADQLILIGRAQQAASLPRWLDSFAQAPSLQQRRFDVVSLDQNQQGVLQFTLQTQLSQPTSEAP</sequence>
<name>K2JPH4_9GAMM</name>
<proteinExistence type="predicted"/>
<dbReference type="RefSeq" id="WP_008487804.1">
    <property type="nucleotide sequence ID" value="NZ_AMRG01000003.1"/>
</dbReference>
<dbReference type="STRING" id="740709.A10D4_03665"/>
<keyword evidence="2" id="KW-1133">Transmembrane helix</keyword>